<evidence type="ECO:0000313" key="1">
    <source>
        <dbReference type="EMBL" id="KAH1908114.1"/>
    </source>
</evidence>
<sequence length="305" mass="35354">MFHQHVLTTNRSSCYAALGMPSSVYKFLIKQCHTETSLDDAPPDKYHTCINSHHAVYSENNLPLLFRLEAPRFEDLPPLSNLIENDQVVKDHDGRPIRAFPFLPRYISIRPAAWLLEYWMRTDPRLTYRDIKARMVVPAAQRPRENTINMHRERQCRNPLALSCWTSHRHAVGKVEVERVARWSLDQIRYNTTMDIEYGRDPGSGDQRTAVRLRSRTLAGGAPAYYPLDSFLDGGDVHVPSQRIGEALSLFWQLSERASRLRLGSWRLLPDEELPEAWRRGTQRGNMGHERDLEVVSRRSEIVEQ</sequence>
<gene>
    <name evidence="1" type="ORF">KXV57_003637</name>
</gene>
<dbReference type="EMBL" id="JAIBSC010000022">
    <property type="protein sequence ID" value="KAH1908114.1"/>
    <property type="molecule type" value="Genomic_DNA"/>
</dbReference>
<dbReference type="OMA" id="TTMDIEY"/>
<accession>A0A9P8SWE0</accession>
<proteinExistence type="predicted"/>
<reference evidence="1" key="1">
    <citation type="submission" date="2021-08" db="EMBL/GenBank/DDBJ databases">
        <title>Global Aspergillus fumigatus from environmental and clinical sources.</title>
        <authorList>
            <person name="Barber A."/>
            <person name="Sae-Ong T."/>
        </authorList>
    </citation>
    <scope>NUCLEOTIDE SEQUENCE</scope>
    <source>
        <strain evidence="1">NRZ-2016-071</strain>
    </source>
</reference>
<dbReference type="AlphaFoldDB" id="A0A9P8SWE0"/>
<organism evidence="1 2">
    <name type="scientific">Aspergillus fumigatus</name>
    <name type="common">Neosartorya fumigata</name>
    <dbReference type="NCBI Taxonomy" id="746128"/>
    <lineage>
        <taxon>Eukaryota</taxon>
        <taxon>Fungi</taxon>
        <taxon>Dikarya</taxon>
        <taxon>Ascomycota</taxon>
        <taxon>Pezizomycotina</taxon>
        <taxon>Eurotiomycetes</taxon>
        <taxon>Eurotiomycetidae</taxon>
        <taxon>Eurotiales</taxon>
        <taxon>Aspergillaceae</taxon>
        <taxon>Aspergillus</taxon>
        <taxon>Aspergillus subgen. Fumigati</taxon>
    </lineage>
</organism>
<protein>
    <submittedName>
        <fullName evidence="1">Uncharacterized protein</fullName>
    </submittedName>
</protein>
<evidence type="ECO:0000313" key="2">
    <source>
        <dbReference type="Proteomes" id="UP000813423"/>
    </source>
</evidence>
<dbReference type="Proteomes" id="UP000813423">
    <property type="component" value="Unassembled WGS sequence"/>
</dbReference>
<comment type="caution">
    <text evidence="1">The sequence shown here is derived from an EMBL/GenBank/DDBJ whole genome shotgun (WGS) entry which is preliminary data.</text>
</comment>
<name>A0A9P8SWE0_ASPFM</name>